<dbReference type="Gene3D" id="2.60.40.1120">
    <property type="entry name" value="Carboxypeptidase-like, regulatory domain"/>
    <property type="match status" value="1"/>
</dbReference>
<evidence type="ECO:0000256" key="3">
    <source>
        <dbReference type="SAM" id="SignalP"/>
    </source>
</evidence>
<keyword evidence="2" id="KW-0998">Cell outer membrane</keyword>
<evidence type="ECO:0000256" key="1">
    <source>
        <dbReference type="ARBA" id="ARBA00022729"/>
    </source>
</evidence>
<comment type="caution">
    <text evidence="5">The sequence shown here is derived from an EMBL/GenBank/DDBJ whole genome shotgun (WGS) entry which is preliminary data.</text>
</comment>
<evidence type="ECO:0000313" key="5">
    <source>
        <dbReference type="EMBL" id="GAA4302912.1"/>
    </source>
</evidence>
<keyword evidence="2" id="KW-0812">Transmembrane</keyword>
<dbReference type="Gene3D" id="2.170.130.10">
    <property type="entry name" value="TonB-dependent receptor, plug domain"/>
    <property type="match status" value="1"/>
</dbReference>
<dbReference type="InterPro" id="IPR023997">
    <property type="entry name" value="TonB-dep_OMP_SusC/RagA_CS"/>
</dbReference>
<dbReference type="Proteomes" id="UP001501207">
    <property type="component" value="Unassembled WGS sequence"/>
</dbReference>
<dbReference type="SUPFAM" id="SSF56935">
    <property type="entry name" value="Porins"/>
    <property type="match status" value="1"/>
</dbReference>
<accession>A0ABP8FG00</accession>
<evidence type="ECO:0000256" key="2">
    <source>
        <dbReference type="PROSITE-ProRule" id="PRU01360"/>
    </source>
</evidence>
<name>A0ABP8FG00_9BACT</name>
<keyword evidence="2" id="KW-0472">Membrane</keyword>
<dbReference type="InterPro" id="IPR037066">
    <property type="entry name" value="Plug_dom_sf"/>
</dbReference>
<comment type="similarity">
    <text evidence="2">Belongs to the TonB-dependent receptor family.</text>
</comment>
<protein>
    <submittedName>
        <fullName evidence="5">TonB-dependent receptor</fullName>
    </submittedName>
</protein>
<dbReference type="NCBIfam" id="TIGR04056">
    <property type="entry name" value="OMP_RagA_SusC"/>
    <property type="match status" value="1"/>
</dbReference>
<dbReference type="Pfam" id="PF07715">
    <property type="entry name" value="Plug"/>
    <property type="match status" value="1"/>
</dbReference>
<dbReference type="InterPro" id="IPR023996">
    <property type="entry name" value="TonB-dep_OMP_SusC/RagA"/>
</dbReference>
<dbReference type="InterPro" id="IPR039426">
    <property type="entry name" value="TonB-dep_rcpt-like"/>
</dbReference>
<dbReference type="PANTHER" id="PTHR30069:SF29">
    <property type="entry name" value="HEMOGLOBIN AND HEMOGLOBIN-HAPTOGLOBIN-BINDING PROTEIN 1-RELATED"/>
    <property type="match status" value="1"/>
</dbReference>
<dbReference type="PROSITE" id="PS52016">
    <property type="entry name" value="TONB_DEPENDENT_REC_3"/>
    <property type="match status" value="1"/>
</dbReference>
<keyword evidence="1 3" id="KW-0732">Signal</keyword>
<dbReference type="EMBL" id="BAABFN010000001">
    <property type="protein sequence ID" value="GAA4302912.1"/>
    <property type="molecule type" value="Genomic_DNA"/>
</dbReference>
<feature type="signal peptide" evidence="3">
    <location>
        <begin position="1"/>
        <end position="19"/>
    </location>
</feature>
<keyword evidence="6" id="KW-1185">Reference proteome</keyword>
<feature type="chain" id="PRO_5046886832" evidence="3">
    <location>
        <begin position="20"/>
        <end position="1034"/>
    </location>
</feature>
<dbReference type="InterPro" id="IPR012910">
    <property type="entry name" value="Plug_dom"/>
</dbReference>
<comment type="subcellular location">
    <subcellularLocation>
        <location evidence="2">Cell outer membrane</location>
        <topology evidence="2">Multi-pass membrane protein</topology>
    </subcellularLocation>
</comment>
<dbReference type="Pfam" id="PF13715">
    <property type="entry name" value="CarbopepD_reg_2"/>
    <property type="match status" value="1"/>
</dbReference>
<keyword evidence="2" id="KW-0813">Transport</keyword>
<evidence type="ECO:0000259" key="4">
    <source>
        <dbReference type="Pfam" id="PF07715"/>
    </source>
</evidence>
<feature type="domain" description="TonB-dependent receptor plug" evidence="4">
    <location>
        <begin position="115"/>
        <end position="213"/>
    </location>
</feature>
<keyword evidence="5" id="KW-0675">Receptor</keyword>
<dbReference type="PANTHER" id="PTHR30069">
    <property type="entry name" value="TONB-DEPENDENT OUTER MEMBRANE RECEPTOR"/>
    <property type="match status" value="1"/>
</dbReference>
<dbReference type="InterPro" id="IPR008969">
    <property type="entry name" value="CarboxyPept-like_regulatory"/>
</dbReference>
<dbReference type="NCBIfam" id="TIGR04057">
    <property type="entry name" value="SusC_RagA_signa"/>
    <property type="match status" value="1"/>
</dbReference>
<gene>
    <name evidence="5" type="ORF">GCM10023143_05730</name>
</gene>
<dbReference type="SUPFAM" id="SSF49464">
    <property type="entry name" value="Carboxypeptidase regulatory domain-like"/>
    <property type="match status" value="1"/>
</dbReference>
<keyword evidence="2" id="KW-1134">Transmembrane beta strand</keyword>
<evidence type="ECO:0000313" key="6">
    <source>
        <dbReference type="Proteomes" id="UP001501207"/>
    </source>
</evidence>
<proteinExistence type="inferred from homology"/>
<organism evidence="5 6">
    <name type="scientific">Compostibacter hankyongensis</name>
    <dbReference type="NCBI Taxonomy" id="1007089"/>
    <lineage>
        <taxon>Bacteria</taxon>
        <taxon>Pseudomonadati</taxon>
        <taxon>Bacteroidota</taxon>
        <taxon>Chitinophagia</taxon>
        <taxon>Chitinophagales</taxon>
        <taxon>Chitinophagaceae</taxon>
        <taxon>Compostibacter</taxon>
    </lineage>
</organism>
<reference evidence="6" key="1">
    <citation type="journal article" date="2019" name="Int. J. Syst. Evol. Microbiol.">
        <title>The Global Catalogue of Microorganisms (GCM) 10K type strain sequencing project: providing services to taxonomists for standard genome sequencing and annotation.</title>
        <authorList>
            <consortium name="The Broad Institute Genomics Platform"/>
            <consortium name="The Broad Institute Genome Sequencing Center for Infectious Disease"/>
            <person name="Wu L."/>
            <person name="Ma J."/>
        </authorList>
    </citation>
    <scope>NUCLEOTIDE SEQUENCE [LARGE SCALE GENOMIC DNA]</scope>
    <source>
        <strain evidence="6">JCM 17664</strain>
    </source>
</reference>
<sequence length="1034" mass="113472">MLSSLVFLTVLFTSTAVFAQQALSVRGTVTDDKGVALPGVSISVKGTTNGTLAGADGAFSISAKAGDTLVFSMVGFSPTHIAVAGEEPLNVSLSSSSSSLDEVVVVGYNTQKKGSLTTAVSTVSNAEIVTTKNENVLNTLSGKIPGLRVVQNSAEPGDFNNSFDIRGMGSPLLVVDGVPRTDIMRIDPNDIESISVLKDASAAVYGVRAANGVILVTTKKGKKGALELDYTGSYGWQVPIRFPKTVGVLDWMALVNEKSMHNVNGGQLTYTDADMEAYRNGTKHADDWYGAVVRSSAPQTQHNLSASGGTEHTTYYISLGYTGQDGILKSGDLFYKRYSLRSNLSTDISRNLTFELNLSGIMDQKNMPYNAPYWSFRSLWYVPPTTSIYANDNPAYPGIVPAVVSPFALTNADISGYQILNSKWLQSSASLNYKVPFVKGLSIKGLYSYDFTMSTSKKFMKAFNLYSYNASADTYLPSPQQKPGTLRREYYEYPTDLAQLSLNYNRTFSDVHNVSALLLYEASDRLADNFYAQRELSIPVDQLLAGNSLNQQGNMSPNTLYKYANAAVVGTFTYDYKSKYLADFRFRYDGSSRFGPKKQWGLFPAGSLGWRVSEEDFWKSSVLSFIDNFKIRASYGVTGDDNASAYQFVTGYTYPASGSATGLPAGAVFDGTFVNASQNKGIPNPDITWYTAKMFDGGLDLEAWDGLIGVTFDYFIRNRSGLLATQLLTLPDVVGAGLPQENLNGDRTKGFDFEVSHRNHIGAFTYNLRGTFGFTRTMNTTRVQAKAGNSYLNWLNSAYTANRYNNIYWGYGSDGQFENYKAIENSDIYVNRNTVVGDYRYEDWNGDGQIGLDDSHPIATTGLPLITYGISAGAAYKGFDLNLVFQGAGMVSASYLEQLNTPLWAGGGALEQFLDRYHPADPAADPYDPNTAWIPGHFAYTGTVPFVNTLENLQNAAYLRLKSVEIGYTLPPKYVSRLGIKNLRVFLNGYNLITFTHLLYMDPEHPSATSAIDQQYGYIYPLDRIFQFGVNVKF</sequence>